<dbReference type="Proteomes" id="UP000077164">
    <property type="component" value="Unassembled WGS sequence"/>
</dbReference>
<dbReference type="InterPro" id="IPR045304">
    <property type="entry name" value="LbH_SAT"/>
</dbReference>
<keyword evidence="7" id="KW-1185">Reference proteome</keyword>
<comment type="similarity">
    <text evidence="1">Belongs to the transferase hexapeptide repeat family.</text>
</comment>
<keyword evidence="4" id="KW-0012">Acyltransferase</keyword>
<keyword evidence="3" id="KW-0677">Repeat</keyword>
<evidence type="ECO:0000256" key="4">
    <source>
        <dbReference type="ARBA" id="ARBA00023315"/>
    </source>
</evidence>
<keyword evidence="5" id="KW-0472">Membrane</keyword>
<evidence type="ECO:0000256" key="5">
    <source>
        <dbReference type="SAM" id="Phobius"/>
    </source>
</evidence>
<name>A0A167WYQ0_9FLAO</name>
<dbReference type="AlphaFoldDB" id="A0A167WYQ0"/>
<dbReference type="Gene3D" id="2.160.10.10">
    <property type="entry name" value="Hexapeptide repeat proteins"/>
    <property type="match status" value="1"/>
</dbReference>
<dbReference type="InterPro" id="IPR018357">
    <property type="entry name" value="Hexapep_transf_CS"/>
</dbReference>
<keyword evidence="2" id="KW-0808">Transferase</keyword>
<evidence type="ECO:0008006" key="8">
    <source>
        <dbReference type="Google" id="ProtNLM"/>
    </source>
</evidence>
<gene>
    <name evidence="6" type="ORF">FBFR_08320</name>
</gene>
<keyword evidence="5" id="KW-1133">Transmembrane helix</keyword>
<dbReference type="SUPFAM" id="SSF51161">
    <property type="entry name" value="Trimeric LpxA-like enzymes"/>
    <property type="match status" value="1"/>
</dbReference>
<dbReference type="PROSITE" id="PS00101">
    <property type="entry name" value="HEXAPEP_TRANSFERASES"/>
    <property type="match status" value="1"/>
</dbReference>
<evidence type="ECO:0000256" key="3">
    <source>
        <dbReference type="ARBA" id="ARBA00022737"/>
    </source>
</evidence>
<dbReference type="CDD" id="cd03354">
    <property type="entry name" value="LbH_SAT"/>
    <property type="match status" value="1"/>
</dbReference>
<comment type="caution">
    <text evidence="6">The sequence shown here is derived from an EMBL/GenBank/DDBJ whole genome shotgun (WGS) entry which is preliminary data.</text>
</comment>
<evidence type="ECO:0000256" key="1">
    <source>
        <dbReference type="ARBA" id="ARBA00007274"/>
    </source>
</evidence>
<dbReference type="OrthoDB" id="9814490at2"/>
<evidence type="ECO:0000256" key="2">
    <source>
        <dbReference type="ARBA" id="ARBA00022679"/>
    </source>
</evidence>
<protein>
    <recommendedName>
        <fullName evidence="8">Serine acetyltransferase</fullName>
    </recommendedName>
</protein>
<accession>A0A167WYQ0</accession>
<dbReference type="STRING" id="249352.SAMN05444395_103342"/>
<dbReference type="GO" id="GO:0016746">
    <property type="term" value="F:acyltransferase activity"/>
    <property type="evidence" value="ECO:0007669"/>
    <property type="project" value="UniProtKB-KW"/>
</dbReference>
<reference evidence="6 7" key="1">
    <citation type="submission" date="2016-03" db="EMBL/GenBank/DDBJ databases">
        <title>Draft genome sequence of Flavobacterium fryxellicola DSM 16209.</title>
        <authorList>
            <person name="Shin S.-K."/>
            <person name="Yi H."/>
        </authorList>
    </citation>
    <scope>NUCLEOTIDE SEQUENCE [LARGE SCALE GENOMIC DNA]</scope>
    <source>
        <strain evidence="6 7">DSM 16209</strain>
    </source>
</reference>
<dbReference type="InterPro" id="IPR001451">
    <property type="entry name" value="Hexapep"/>
</dbReference>
<organism evidence="6 7">
    <name type="scientific">Flavobacterium fryxellicola</name>
    <dbReference type="NCBI Taxonomy" id="249352"/>
    <lineage>
        <taxon>Bacteria</taxon>
        <taxon>Pseudomonadati</taxon>
        <taxon>Bacteroidota</taxon>
        <taxon>Flavobacteriia</taxon>
        <taxon>Flavobacteriales</taxon>
        <taxon>Flavobacteriaceae</taxon>
        <taxon>Flavobacterium</taxon>
    </lineage>
</organism>
<dbReference type="EMBL" id="LVJE01000013">
    <property type="protein sequence ID" value="OAB27863.1"/>
    <property type="molecule type" value="Genomic_DNA"/>
</dbReference>
<proteinExistence type="inferred from homology"/>
<keyword evidence="5" id="KW-0812">Transmembrane</keyword>
<sequence length="187" mass="21085">MVRQTITSDYKRCGISKVSFWILFKTFILMPNPGLKFLTIFRLTQYFRKRNRPLFYFFFLWLRHLKVKYGFDISYRTQIGEGFYIGHFGNVVIHGDTKIGDNCNISQGITFGVSNSGSHIGVPQIGNNVFIGPGACVFGGITIGNHVTIGANAVVTEDVPDYQTVLSPKMTIINKNLSSFYIHNSIN</sequence>
<feature type="transmembrane region" description="Helical" evidence="5">
    <location>
        <begin position="20"/>
        <end position="43"/>
    </location>
</feature>
<dbReference type="PANTHER" id="PTHR42811">
    <property type="entry name" value="SERINE ACETYLTRANSFERASE"/>
    <property type="match status" value="1"/>
</dbReference>
<evidence type="ECO:0000313" key="7">
    <source>
        <dbReference type="Proteomes" id="UP000077164"/>
    </source>
</evidence>
<evidence type="ECO:0000313" key="6">
    <source>
        <dbReference type="EMBL" id="OAB27863.1"/>
    </source>
</evidence>
<dbReference type="InterPro" id="IPR011004">
    <property type="entry name" value="Trimer_LpxA-like_sf"/>
</dbReference>
<dbReference type="Pfam" id="PF00132">
    <property type="entry name" value="Hexapep"/>
    <property type="match status" value="1"/>
</dbReference>